<proteinExistence type="predicted"/>
<dbReference type="STRING" id="131112.SAMN04489737_1334"/>
<keyword evidence="3" id="KW-0234">DNA repair</keyword>
<sequence>MSVLHGKVAVMSSHHAAISPSRASDFRTCPLKFRFRVIDKLPEPPSREALRGTIVHAVLEHLYDRPADERQESVAQESLIPTWEAHVERSPENAELFEDNEHLAQWLESARPLISSYFTLENPQYLQPAGREQFVNATLPSGLAIRGIIDRLDKAPNGALRIVDYKTGKSPAPRFQDGAIFQMRFYATALFYEQGTLPLRTQLLYLKDRRVLTYDPVEADITTTTNELNQLWSAIRGRIDDGHFEAKKGPLCNWCHFSSLCPAFGNVAPPIDETGIKQLLTAERPVASPNVESKDQPANLQ</sequence>
<keyword evidence="2" id="KW-0547">Nucleotide-binding</keyword>
<dbReference type="GO" id="GO:0004386">
    <property type="term" value="F:helicase activity"/>
    <property type="evidence" value="ECO:0007669"/>
    <property type="project" value="UniProtKB-KW"/>
</dbReference>
<reference evidence="6" key="1">
    <citation type="submission" date="2016-10" db="EMBL/GenBank/DDBJ databases">
        <authorList>
            <person name="Varghese N."/>
            <person name="Submissions S."/>
        </authorList>
    </citation>
    <scope>NUCLEOTIDE SEQUENCE [LARGE SCALE GENOMIC DNA]</scope>
    <source>
        <strain evidence="6">DSM 10002</strain>
    </source>
</reference>
<dbReference type="InterPro" id="IPR011335">
    <property type="entry name" value="Restrct_endonuc-II-like"/>
</dbReference>
<dbReference type="Proteomes" id="UP000214355">
    <property type="component" value="Chromosome I"/>
</dbReference>
<keyword evidence="2" id="KW-0347">Helicase</keyword>
<dbReference type="EMBL" id="LT629804">
    <property type="protein sequence ID" value="SDU80855.1"/>
    <property type="molecule type" value="Genomic_DNA"/>
</dbReference>
<evidence type="ECO:0000313" key="5">
    <source>
        <dbReference type="EMBL" id="SDU80855.1"/>
    </source>
</evidence>
<accession>A0A1H2LJC6</accession>
<dbReference type="GO" id="GO:0004527">
    <property type="term" value="F:exonuclease activity"/>
    <property type="evidence" value="ECO:0007669"/>
    <property type="project" value="UniProtKB-KW"/>
</dbReference>
<dbReference type="AlphaFoldDB" id="A0A1H2LJC6"/>
<dbReference type="Pfam" id="PF12705">
    <property type="entry name" value="PDDEXK_1"/>
    <property type="match status" value="1"/>
</dbReference>
<keyword evidence="5" id="KW-0540">Nuclease</keyword>
<dbReference type="GO" id="GO:0006281">
    <property type="term" value="P:DNA repair"/>
    <property type="evidence" value="ECO:0007669"/>
    <property type="project" value="UniProtKB-KW"/>
</dbReference>
<evidence type="ECO:0000256" key="2">
    <source>
        <dbReference type="ARBA" id="ARBA00022806"/>
    </source>
</evidence>
<evidence type="ECO:0000313" key="6">
    <source>
        <dbReference type="Proteomes" id="UP000214355"/>
    </source>
</evidence>
<dbReference type="InterPro" id="IPR011604">
    <property type="entry name" value="PDDEXK-like_dom_sf"/>
</dbReference>
<dbReference type="SUPFAM" id="SSF52980">
    <property type="entry name" value="Restriction endonuclease-like"/>
    <property type="match status" value="1"/>
</dbReference>
<protein>
    <submittedName>
        <fullName evidence="5">Putative RecB family exonuclease</fullName>
    </submittedName>
</protein>
<keyword evidence="1" id="KW-0227">DNA damage</keyword>
<feature type="domain" description="PD-(D/E)XK endonuclease-like" evidence="4">
    <location>
        <begin position="18"/>
        <end position="262"/>
    </location>
</feature>
<evidence type="ECO:0000256" key="3">
    <source>
        <dbReference type="ARBA" id="ARBA00023204"/>
    </source>
</evidence>
<keyword evidence="5" id="KW-0269">Exonuclease</keyword>
<evidence type="ECO:0000256" key="1">
    <source>
        <dbReference type="ARBA" id="ARBA00022763"/>
    </source>
</evidence>
<keyword evidence="5" id="KW-0378">Hydrolase</keyword>
<keyword evidence="2" id="KW-0067">ATP-binding</keyword>
<organism evidence="5 6">
    <name type="scientific">Arcanobacterium phocae</name>
    <dbReference type="NCBI Taxonomy" id="131112"/>
    <lineage>
        <taxon>Bacteria</taxon>
        <taxon>Bacillati</taxon>
        <taxon>Actinomycetota</taxon>
        <taxon>Actinomycetes</taxon>
        <taxon>Actinomycetales</taxon>
        <taxon>Actinomycetaceae</taxon>
        <taxon>Arcanobacterium</taxon>
    </lineage>
</organism>
<dbReference type="InterPro" id="IPR038726">
    <property type="entry name" value="PDDEXK_AddAB-type"/>
</dbReference>
<keyword evidence="6" id="KW-1185">Reference proteome</keyword>
<dbReference type="Gene3D" id="3.90.320.10">
    <property type="match status" value="1"/>
</dbReference>
<evidence type="ECO:0000259" key="4">
    <source>
        <dbReference type="Pfam" id="PF12705"/>
    </source>
</evidence>
<name>A0A1H2LJC6_9ACTO</name>
<gene>
    <name evidence="5" type="ORF">SAMN04489737_1334</name>
</gene>